<dbReference type="Gene3D" id="3.30.1370.110">
    <property type="match status" value="1"/>
</dbReference>
<organism evidence="2 3">
    <name type="scientific">Mangrovibacterium diazotrophicum</name>
    <dbReference type="NCBI Taxonomy" id="1261403"/>
    <lineage>
        <taxon>Bacteria</taxon>
        <taxon>Pseudomonadati</taxon>
        <taxon>Bacteroidota</taxon>
        <taxon>Bacteroidia</taxon>
        <taxon>Marinilabiliales</taxon>
        <taxon>Prolixibacteraceae</taxon>
        <taxon>Mangrovibacterium</taxon>
    </lineage>
</organism>
<dbReference type="InterPro" id="IPR036063">
    <property type="entry name" value="Smr_dom_sf"/>
</dbReference>
<dbReference type="Pfam" id="PF09640">
    <property type="entry name" value="DUF2027"/>
    <property type="match status" value="1"/>
</dbReference>
<protein>
    <submittedName>
        <fullName evidence="2">Smr domain-containing protein</fullName>
    </submittedName>
</protein>
<proteinExistence type="predicted"/>
<dbReference type="PROSITE" id="PS50828">
    <property type="entry name" value="SMR"/>
    <property type="match status" value="1"/>
</dbReference>
<dbReference type="OrthoDB" id="1524810at2"/>
<comment type="caution">
    <text evidence="2">The sequence shown here is derived from an EMBL/GenBank/DDBJ whole genome shotgun (WGS) entry which is preliminary data.</text>
</comment>
<feature type="domain" description="Smr" evidence="1">
    <location>
        <begin position="287"/>
        <end position="352"/>
    </location>
</feature>
<dbReference type="InterPro" id="IPR002625">
    <property type="entry name" value="Smr_dom"/>
</dbReference>
<sequence length="353" mass="40421">MYQIGDRVKFMNAVGGGIITKIVGKNMVHVENEDGFEIPVMTSEIIMDEIDQEAVTNSDKKPDVSDFIRQGMKKPKTEDRKVKVEEPITIIRGNDEPKFYLAFLPENARNPLDGQTKIYLVNDSNFFILYHYSHFANEQYVTQEAGKLEPNTKLLLGTLSQADIAGLPAFAFQMMFYRDKSPKLEKPLRKRITINPVKFYKSGSFKQSDFFSGKVMLYKLNESEMEKALKELTDKDVKQAAREKEPARAPQPVKVELPELLEVDLHMHELIDDTAGLSNKDMLDIQMKTFREKMEEAISSNAVKKVVFIHGLGNGVLKTELRRELSTKYKKYAHQDASFQEYGYGATMVIIRR</sequence>
<dbReference type="InterPro" id="IPR036781">
    <property type="entry name" value="Smr_assoc-like_sf"/>
</dbReference>
<dbReference type="EMBL" id="RAPN01000001">
    <property type="protein sequence ID" value="RKD89763.1"/>
    <property type="molecule type" value="Genomic_DNA"/>
</dbReference>
<dbReference type="Gene3D" id="2.60.40.1600">
    <property type="entry name" value="Smr-associated-like"/>
    <property type="match status" value="1"/>
</dbReference>
<dbReference type="RefSeq" id="WP_120271215.1">
    <property type="nucleotide sequence ID" value="NZ_RAPN01000001.1"/>
</dbReference>
<dbReference type="AlphaFoldDB" id="A0A419W2S6"/>
<dbReference type="Pfam" id="PF01713">
    <property type="entry name" value="Smr"/>
    <property type="match status" value="1"/>
</dbReference>
<name>A0A419W2S6_9BACT</name>
<reference evidence="2 3" key="1">
    <citation type="submission" date="2018-09" db="EMBL/GenBank/DDBJ databases">
        <title>Genomic Encyclopedia of Archaeal and Bacterial Type Strains, Phase II (KMG-II): from individual species to whole genera.</title>
        <authorList>
            <person name="Goeker M."/>
        </authorList>
    </citation>
    <scope>NUCLEOTIDE SEQUENCE [LARGE SCALE GENOMIC DNA]</scope>
    <source>
        <strain evidence="2 3">DSM 27148</strain>
    </source>
</reference>
<dbReference type="SUPFAM" id="SSF158949">
    <property type="entry name" value="Smr-associated domain-like"/>
    <property type="match status" value="1"/>
</dbReference>
<gene>
    <name evidence="2" type="ORF">BC643_0095</name>
</gene>
<dbReference type="InterPro" id="IPR018598">
    <property type="entry name" value="DUF2027"/>
</dbReference>
<evidence type="ECO:0000259" key="1">
    <source>
        <dbReference type="PROSITE" id="PS50828"/>
    </source>
</evidence>
<evidence type="ECO:0000313" key="2">
    <source>
        <dbReference type="EMBL" id="RKD89763.1"/>
    </source>
</evidence>
<accession>A0A419W2S6</accession>
<dbReference type="Proteomes" id="UP000283387">
    <property type="component" value="Unassembled WGS sequence"/>
</dbReference>
<keyword evidence="3" id="KW-1185">Reference proteome</keyword>
<evidence type="ECO:0000313" key="3">
    <source>
        <dbReference type="Proteomes" id="UP000283387"/>
    </source>
</evidence>